<feature type="transmembrane region" description="Helical" evidence="1">
    <location>
        <begin position="250"/>
        <end position="271"/>
    </location>
</feature>
<feature type="transmembrane region" description="Helical" evidence="1">
    <location>
        <begin position="7"/>
        <end position="26"/>
    </location>
</feature>
<dbReference type="CDD" id="cd01949">
    <property type="entry name" value="GGDEF"/>
    <property type="match status" value="1"/>
</dbReference>
<keyword evidence="1" id="KW-0812">Transmembrane</keyword>
<dbReference type="Pfam" id="PF07695">
    <property type="entry name" value="7TMR-DISM_7TM"/>
    <property type="match status" value="1"/>
</dbReference>
<dbReference type="Proteomes" id="UP000266172">
    <property type="component" value="Unassembled WGS sequence"/>
</dbReference>
<sequence length="532" mass="61502">MKKSVSTVYGVLLVIGFILMALSFAFTGKKNTSFAEDFRRIELQPDRVVEVSEDVREYYFDCNQMQSEFSELTFFSVHQCVEVYADGEQVYSLEKSSTVFGRTPGTGWNTIQLQEGVKSFCVRIEAVYPAVRDHVTRFYQENDGQMVYQTMRGSVPEIMVSTVDGAIGIMLLIYYVIARRKVKMGPGILYFGIFTLMMGMWSMNEAELVAYMVKSRTAASYAGYMLIMLMIAPFAAFLQEFSEVEEKYISNIICICSFANVVVCTVLHMTGICEFKNTVFCTHFLMACDLLYLLYVILQRYRARGMDRRVRVCIWGLVILLVSYAVDMSAYYIGWRRTDVIGRFGFLLFICLLAREATAVSMEKIDEGRKAEIYRELAEHDMPTGLYNRNAYDEWASENARDRETAIVTFDLNDLKYCNDTFGHAAGDKYIQDAAKLIAEVFEPAGVCYRIGGDEFCAVIRHARSEWVEERLRRLEYLEWKYNEGKMDVPMRIAYGYAIFDEQYDKNMEETRNRADVKMYEKKRAIKAEERK</sequence>
<reference evidence="3 4" key="1">
    <citation type="submission" date="2018-08" db="EMBL/GenBank/DDBJ databases">
        <title>A genome reference for cultivated species of the human gut microbiota.</title>
        <authorList>
            <person name="Zou Y."/>
            <person name="Xue W."/>
            <person name="Luo G."/>
        </authorList>
    </citation>
    <scope>NUCLEOTIDE SEQUENCE [LARGE SCALE GENOMIC DNA]</scope>
    <source>
        <strain evidence="3 4">AF22-12AC</strain>
    </source>
</reference>
<organism evidence="3 4">
    <name type="scientific">Roseburia hominis</name>
    <dbReference type="NCBI Taxonomy" id="301301"/>
    <lineage>
        <taxon>Bacteria</taxon>
        <taxon>Bacillati</taxon>
        <taxon>Bacillota</taxon>
        <taxon>Clostridia</taxon>
        <taxon>Lachnospirales</taxon>
        <taxon>Lachnospiraceae</taxon>
        <taxon>Roseburia</taxon>
    </lineage>
</organism>
<dbReference type="InterPro" id="IPR050469">
    <property type="entry name" value="Diguanylate_Cyclase"/>
</dbReference>
<name>A0A395VAM3_9FIRM</name>
<dbReference type="PANTHER" id="PTHR45138:SF9">
    <property type="entry name" value="DIGUANYLATE CYCLASE DGCM-RELATED"/>
    <property type="match status" value="1"/>
</dbReference>
<dbReference type="Gene3D" id="3.30.70.270">
    <property type="match status" value="1"/>
</dbReference>
<comment type="caution">
    <text evidence="3">The sequence shown here is derived from an EMBL/GenBank/DDBJ whole genome shotgun (WGS) entry which is preliminary data.</text>
</comment>
<accession>A0A395VAM3</accession>
<dbReference type="InterPro" id="IPR000160">
    <property type="entry name" value="GGDEF_dom"/>
</dbReference>
<dbReference type="Pfam" id="PF00990">
    <property type="entry name" value="GGDEF"/>
    <property type="match status" value="1"/>
</dbReference>
<dbReference type="InterPro" id="IPR011623">
    <property type="entry name" value="7TMR_DISM_rcpt_extracell_dom1"/>
</dbReference>
<feature type="transmembrane region" description="Helical" evidence="1">
    <location>
        <begin position="184"/>
        <end position="201"/>
    </location>
</feature>
<dbReference type="GO" id="GO:0052621">
    <property type="term" value="F:diguanylate cyclase activity"/>
    <property type="evidence" value="ECO:0007669"/>
    <property type="project" value="TreeGrafter"/>
</dbReference>
<dbReference type="PROSITE" id="PS50887">
    <property type="entry name" value="GGDEF"/>
    <property type="match status" value="1"/>
</dbReference>
<dbReference type="RefSeq" id="WP_118097032.1">
    <property type="nucleotide sequence ID" value="NZ_QRVL01000003.1"/>
</dbReference>
<keyword evidence="1" id="KW-1133">Transmembrane helix</keyword>
<dbReference type="InterPro" id="IPR029787">
    <property type="entry name" value="Nucleotide_cyclase"/>
</dbReference>
<dbReference type="AlphaFoldDB" id="A0A395VAM3"/>
<protein>
    <submittedName>
        <fullName evidence="3">Diguanylate cyclase</fullName>
    </submittedName>
</protein>
<feature type="transmembrane region" description="Helical" evidence="1">
    <location>
        <begin position="310"/>
        <end position="334"/>
    </location>
</feature>
<dbReference type="SMART" id="SM00267">
    <property type="entry name" value="GGDEF"/>
    <property type="match status" value="1"/>
</dbReference>
<feature type="transmembrane region" description="Helical" evidence="1">
    <location>
        <begin position="221"/>
        <end position="238"/>
    </location>
</feature>
<dbReference type="InterPro" id="IPR043128">
    <property type="entry name" value="Rev_trsase/Diguanyl_cyclase"/>
</dbReference>
<dbReference type="SUPFAM" id="SSF55073">
    <property type="entry name" value="Nucleotide cyclase"/>
    <property type="match status" value="1"/>
</dbReference>
<feature type="domain" description="GGDEF" evidence="2">
    <location>
        <begin position="403"/>
        <end position="532"/>
    </location>
</feature>
<feature type="transmembrane region" description="Helical" evidence="1">
    <location>
        <begin position="158"/>
        <end position="177"/>
    </location>
</feature>
<gene>
    <name evidence="3" type="ORF">DWX93_06320</name>
</gene>
<keyword evidence="1" id="KW-0472">Membrane</keyword>
<evidence type="ECO:0000256" key="1">
    <source>
        <dbReference type="SAM" id="Phobius"/>
    </source>
</evidence>
<dbReference type="NCBIfam" id="TIGR00254">
    <property type="entry name" value="GGDEF"/>
    <property type="match status" value="1"/>
</dbReference>
<evidence type="ECO:0000259" key="2">
    <source>
        <dbReference type="PROSITE" id="PS50887"/>
    </source>
</evidence>
<proteinExistence type="predicted"/>
<dbReference type="PANTHER" id="PTHR45138">
    <property type="entry name" value="REGULATORY COMPONENTS OF SENSORY TRANSDUCTION SYSTEM"/>
    <property type="match status" value="1"/>
</dbReference>
<evidence type="ECO:0000313" key="3">
    <source>
        <dbReference type="EMBL" id="RGS41267.1"/>
    </source>
</evidence>
<evidence type="ECO:0000313" key="4">
    <source>
        <dbReference type="Proteomes" id="UP000266172"/>
    </source>
</evidence>
<dbReference type="EMBL" id="QRVL01000003">
    <property type="protein sequence ID" value="RGS41267.1"/>
    <property type="molecule type" value="Genomic_DNA"/>
</dbReference>
<feature type="transmembrane region" description="Helical" evidence="1">
    <location>
        <begin position="277"/>
        <end position="298"/>
    </location>
</feature>